<feature type="compositionally biased region" description="Basic and acidic residues" evidence="1">
    <location>
        <begin position="1"/>
        <end position="21"/>
    </location>
</feature>
<organism evidence="2 3">
    <name type="scientific">Gossypium barbadense</name>
    <name type="common">Sea Island cotton</name>
    <name type="synonym">Hibiscus barbadensis</name>
    <dbReference type="NCBI Taxonomy" id="3634"/>
    <lineage>
        <taxon>Eukaryota</taxon>
        <taxon>Viridiplantae</taxon>
        <taxon>Streptophyta</taxon>
        <taxon>Embryophyta</taxon>
        <taxon>Tracheophyta</taxon>
        <taxon>Spermatophyta</taxon>
        <taxon>Magnoliopsida</taxon>
        <taxon>eudicotyledons</taxon>
        <taxon>Gunneridae</taxon>
        <taxon>Pentapetalae</taxon>
        <taxon>rosids</taxon>
        <taxon>malvids</taxon>
        <taxon>Malvales</taxon>
        <taxon>Malvaceae</taxon>
        <taxon>Malvoideae</taxon>
        <taxon>Gossypium</taxon>
    </lineage>
</organism>
<evidence type="ECO:0000313" key="3">
    <source>
        <dbReference type="Proteomes" id="UP000239757"/>
    </source>
</evidence>
<protein>
    <submittedName>
        <fullName evidence="2">Uncharacterized protein</fullName>
    </submittedName>
</protein>
<proteinExistence type="predicted"/>
<name>A0A2P5Y421_GOSBA</name>
<evidence type="ECO:0000313" key="2">
    <source>
        <dbReference type="EMBL" id="PPS10354.1"/>
    </source>
</evidence>
<evidence type="ECO:0000256" key="1">
    <source>
        <dbReference type="SAM" id="MobiDB-lite"/>
    </source>
</evidence>
<feature type="compositionally biased region" description="Basic and acidic residues" evidence="1">
    <location>
        <begin position="40"/>
        <end position="60"/>
    </location>
</feature>
<feature type="region of interest" description="Disordered" evidence="1">
    <location>
        <begin position="106"/>
        <end position="149"/>
    </location>
</feature>
<gene>
    <name evidence="2" type="ORF">GOBAR_AA10281</name>
</gene>
<dbReference type="AlphaFoldDB" id="A0A2P5Y421"/>
<feature type="compositionally biased region" description="Basic residues" evidence="1">
    <location>
        <begin position="106"/>
        <end position="115"/>
    </location>
</feature>
<dbReference type="EMBL" id="KZ663737">
    <property type="protein sequence ID" value="PPS10354.1"/>
    <property type="molecule type" value="Genomic_DNA"/>
</dbReference>
<sequence>MGHGVKECSIIHREDRTKADDEQPFSLALKAESSMVGKENSARKWEEELHKNKSTTEDNQKVNSKGMGPMTETEKTSINWYSTVDNSEINSKDVGLTILDESIQMGHKKRGWRRLGPKESSNFNMTEAKFGKRKFNHEEETVSGPLDAE</sequence>
<reference evidence="2 3" key="1">
    <citation type="submission" date="2015-01" db="EMBL/GenBank/DDBJ databases">
        <title>Genome of allotetraploid Gossypium barbadense reveals genomic plasticity and fiber elongation in cotton evolution.</title>
        <authorList>
            <person name="Chen X."/>
            <person name="Liu X."/>
            <person name="Zhao B."/>
            <person name="Zheng H."/>
            <person name="Hu Y."/>
            <person name="Lu G."/>
            <person name="Yang C."/>
            <person name="Chen J."/>
            <person name="Shan C."/>
            <person name="Zhang L."/>
            <person name="Zhou Y."/>
            <person name="Wang L."/>
            <person name="Guo W."/>
            <person name="Bai Y."/>
            <person name="Ruan J."/>
            <person name="Shangguan X."/>
            <person name="Mao Y."/>
            <person name="Jiang J."/>
            <person name="Zhu Y."/>
            <person name="Lei J."/>
            <person name="Kang H."/>
            <person name="Chen S."/>
            <person name="He X."/>
            <person name="Wang R."/>
            <person name="Wang Y."/>
            <person name="Chen J."/>
            <person name="Wang L."/>
            <person name="Yu S."/>
            <person name="Wang B."/>
            <person name="Wei J."/>
            <person name="Song S."/>
            <person name="Lu X."/>
            <person name="Gao Z."/>
            <person name="Gu W."/>
            <person name="Deng X."/>
            <person name="Ma D."/>
            <person name="Wang S."/>
            <person name="Liang W."/>
            <person name="Fang L."/>
            <person name="Cai C."/>
            <person name="Zhu X."/>
            <person name="Zhou B."/>
            <person name="Zhang Y."/>
            <person name="Chen Z."/>
            <person name="Xu S."/>
            <person name="Zhu R."/>
            <person name="Wang S."/>
            <person name="Zhang T."/>
            <person name="Zhao G."/>
        </authorList>
    </citation>
    <scope>NUCLEOTIDE SEQUENCE [LARGE SCALE GENOMIC DNA]</scope>
    <source>
        <strain evidence="3">cv. Xinhai21</strain>
        <tissue evidence="2">Leaf</tissue>
    </source>
</reference>
<feature type="region of interest" description="Disordered" evidence="1">
    <location>
        <begin position="1"/>
        <end position="74"/>
    </location>
</feature>
<accession>A0A2P5Y421</accession>
<dbReference type="Proteomes" id="UP000239757">
    <property type="component" value="Unassembled WGS sequence"/>
</dbReference>